<comment type="caution">
    <text evidence="14">The sequence shown here is derived from an EMBL/GenBank/DDBJ whole genome shotgun (WGS) entry which is preliminary data.</text>
</comment>
<comment type="subcellular location">
    <subcellularLocation>
        <location evidence="1">Vacuole</location>
    </subcellularLocation>
</comment>
<evidence type="ECO:0000256" key="9">
    <source>
        <dbReference type="ARBA" id="ARBA00023180"/>
    </source>
</evidence>
<feature type="disulfide bond" evidence="11">
    <location>
        <begin position="713"/>
        <end position="746"/>
    </location>
</feature>
<keyword evidence="6 12" id="KW-0064">Aspartyl protease</keyword>
<organism evidence="14 15">
    <name type="scientific">Ambispora gerdemannii</name>
    <dbReference type="NCBI Taxonomy" id="144530"/>
    <lineage>
        <taxon>Eukaryota</taxon>
        <taxon>Fungi</taxon>
        <taxon>Fungi incertae sedis</taxon>
        <taxon>Mucoromycota</taxon>
        <taxon>Glomeromycotina</taxon>
        <taxon>Glomeromycetes</taxon>
        <taxon>Archaeosporales</taxon>
        <taxon>Ambisporaceae</taxon>
        <taxon>Ambispora</taxon>
    </lineage>
</organism>
<dbReference type="GO" id="GO:0004190">
    <property type="term" value="F:aspartic-type endopeptidase activity"/>
    <property type="evidence" value="ECO:0007669"/>
    <property type="project" value="UniProtKB-KW"/>
</dbReference>
<evidence type="ECO:0000256" key="5">
    <source>
        <dbReference type="ARBA" id="ARBA00022729"/>
    </source>
</evidence>
<evidence type="ECO:0000256" key="4">
    <source>
        <dbReference type="ARBA" id="ARBA00022670"/>
    </source>
</evidence>
<dbReference type="Gene3D" id="2.40.70.10">
    <property type="entry name" value="Acid Proteases"/>
    <property type="match status" value="2"/>
</dbReference>
<evidence type="ECO:0000256" key="8">
    <source>
        <dbReference type="ARBA" id="ARBA00023157"/>
    </source>
</evidence>
<dbReference type="EMBL" id="CAJVPL010001278">
    <property type="protein sequence ID" value="CAG8562590.1"/>
    <property type="molecule type" value="Genomic_DNA"/>
</dbReference>
<accession>A0A9N9FX85</accession>
<evidence type="ECO:0000256" key="10">
    <source>
        <dbReference type="PIRSR" id="PIRSR601461-1"/>
    </source>
</evidence>
<dbReference type="InterPro" id="IPR001461">
    <property type="entry name" value="Aspartic_peptidase_A1"/>
</dbReference>
<feature type="active site" evidence="10">
    <location>
        <position position="679"/>
    </location>
</feature>
<evidence type="ECO:0000256" key="11">
    <source>
        <dbReference type="PIRSR" id="PIRSR601461-2"/>
    </source>
</evidence>
<proteinExistence type="inferred from homology"/>
<dbReference type="FunFam" id="2.40.70.10:FF:000036">
    <property type="entry name" value="Vacuolar aspartic protease"/>
    <property type="match status" value="1"/>
</dbReference>
<protein>
    <submittedName>
        <fullName evidence="14">9954_t:CDS:1</fullName>
    </submittedName>
</protein>
<dbReference type="Pfam" id="PF00026">
    <property type="entry name" value="Asp"/>
    <property type="match status" value="1"/>
</dbReference>
<keyword evidence="9" id="KW-0325">Glycoprotein</keyword>
<evidence type="ECO:0000313" key="14">
    <source>
        <dbReference type="EMBL" id="CAG8562590.1"/>
    </source>
</evidence>
<evidence type="ECO:0000313" key="15">
    <source>
        <dbReference type="Proteomes" id="UP000789831"/>
    </source>
</evidence>
<dbReference type="SUPFAM" id="SSF50630">
    <property type="entry name" value="Acid proteases"/>
    <property type="match status" value="1"/>
</dbReference>
<keyword evidence="4 12" id="KW-0645">Protease</keyword>
<feature type="active site" evidence="10">
    <location>
        <position position="497"/>
    </location>
</feature>
<dbReference type="PANTHER" id="PTHR47966:SF51">
    <property type="entry name" value="BETA-SITE APP-CLEAVING ENZYME, ISOFORM A-RELATED"/>
    <property type="match status" value="1"/>
</dbReference>
<dbReference type="InterPro" id="IPR018556">
    <property type="entry name" value="SPIN90/Ldb17_LRD"/>
</dbReference>
<dbReference type="AlphaFoldDB" id="A0A9N9FX85"/>
<dbReference type="Pfam" id="PF09431">
    <property type="entry name" value="SPIN90_LRD"/>
    <property type="match status" value="1"/>
</dbReference>
<keyword evidence="3" id="KW-0926">Vacuole</keyword>
<dbReference type="InterPro" id="IPR033121">
    <property type="entry name" value="PEPTIDASE_A1"/>
</dbReference>
<dbReference type="PRINTS" id="PR00792">
    <property type="entry name" value="PEPSIN"/>
</dbReference>
<dbReference type="PROSITE" id="PS00141">
    <property type="entry name" value="ASP_PROTEASE"/>
    <property type="match status" value="2"/>
</dbReference>
<dbReference type="InterPro" id="IPR021109">
    <property type="entry name" value="Peptidase_aspartic_dom_sf"/>
</dbReference>
<dbReference type="FunFam" id="2.40.70.10:FF:000002">
    <property type="entry name" value="Vacuolar aspartic proteinase"/>
    <property type="match status" value="1"/>
</dbReference>
<dbReference type="Proteomes" id="UP000789831">
    <property type="component" value="Unassembled WGS sequence"/>
</dbReference>
<feature type="domain" description="Peptidase A1" evidence="13">
    <location>
        <begin position="479"/>
        <end position="787"/>
    </location>
</feature>
<dbReference type="PROSITE" id="PS51767">
    <property type="entry name" value="PEPTIDASE_A1"/>
    <property type="match status" value="1"/>
</dbReference>
<evidence type="ECO:0000256" key="2">
    <source>
        <dbReference type="ARBA" id="ARBA00007447"/>
    </source>
</evidence>
<feature type="disulfide bond" evidence="11">
    <location>
        <begin position="510"/>
        <end position="515"/>
    </location>
</feature>
<dbReference type="InterPro" id="IPR001969">
    <property type="entry name" value="Aspartic_peptidase_AS"/>
</dbReference>
<evidence type="ECO:0000259" key="13">
    <source>
        <dbReference type="PROSITE" id="PS51767"/>
    </source>
</evidence>
<sequence>MDELIIVYHLENAQQFWAELEDILIRGEQNIEAAKACLDEYVGFLSTFQDEYLETESDLAICCFKLFDSRMYTKYFEILLGRIIDRAALRDNLKELWVTYHMLLLLFAGKENLQIFKVMINRRKNEFFEKLRMHIWELEGNRIQKISIQLLFEICCIQRLSICNLYMIDELLINYLLDLVEKTRDEHDETYNYSIIKLTLSFNEQFMLTNILHASEEDGVCDHDKESNINTVISVLAARIGTSKTFGENVIFMLNRCVEPRIQMLILKLLYQIFTTPETYEYFYTNDLMVLVDVFIRELYDLPEESEALRNTYLRVLYPLLKNTQLFRLRYKQHQIYSLLLDLIGTIERNYRTSSSTTRRLVQRCLQVEYLSGIVAMSTLPPSSSSSKQNNCYTNMKLNLVMIVAILGLSVDAAVHKVTLKKVSETPSQKFHRYSQSGEYLTQKYFSSSRRLQHTNKLVTSSFDIEHGVPLTNFMNAQYFGEISLGTPPQKFTVIFDTGSSNLWVPSTHCSSIACFLHRRFDSNNSSTFKKNGTAFAIRYGSGSLEGIISNVIGDIEVEKQDFGESVKEPGLTFAFGRFDGIFGLAHDKIAVQGVVPPFYHMVNRKIIDEPIFSFWLSDAEKNKEVGGELVFGGYDESRFTGDIHWADVRRPFYWEVELEKVIFGGDEVEFEDTGAAIDTGTSLIAVPTVISDLINKKIGAKKNFSGQYILDCDKVKGLPEFTLFFNKKPFKLTGEDYILRAQNQCISAFMGMDIPEPLGPIWIIGDAFLRKYYTIYDLGNKRVGFADSK</sequence>
<evidence type="ECO:0000256" key="3">
    <source>
        <dbReference type="ARBA" id="ARBA00022554"/>
    </source>
</evidence>
<evidence type="ECO:0000256" key="12">
    <source>
        <dbReference type="RuleBase" id="RU000454"/>
    </source>
</evidence>
<evidence type="ECO:0000256" key="7">
    <source>
        <dbReference type="ARBA" id="ARBA00022801"/>
    </source>
</evidence>
<dbReference type="PANTHER" id="PTHR47966">
    <property type="entry name" value="BETA-SITE APP-CLEAVING ENZYME, ISOFORM A-RELATED"/>
    <property type="match status" value="1"/>
</dbReference>
<keyword evidence="15" id="KW-1185">Reference proteome</keyword>
<gene>
    <name evidence="14" type="ORF">AGERDE_LOCUS7226</name>
</gene>
<evidence type="ECO:0000256" key="6">
    <source>
        <dbReference type="ARBA" id="ARBA00022750"/>
    </source>
</evidence>
<evidence type="ECO:0000256" key="1">
    <source>
        <dbReference type="ARBA" id="ARBA00004116"/>
    </source>
</evidence>
<reference evidence="14" key="1">
    <citation type="submission" date="2021-06" db="EMBL/GenBank/DDBJ databases">
        <authorList>
            <person name="Kallberg Y."/>
            <person name="Tangrot J."/>
            <person name="Rosling A."/>
        </authorList>
    </citation>
    <scope>NUCLEOTIDE SEQUENCE</scope>
    <source>
        <strain evidence="14">MT106</strain>
    </source>
</reference>
<dbReference type="GO" id="GO:0005773">
    <property type="term" value="C:vacuole"/>
    <property type="evidence" value="ECO:0007669"/>
    <property type="project" value="UniProtKB-SubCell"/>
</dbReference>
<dbReference type="OrthoDB" id="771136at2759"/>
<keyword evidence="7 12" id="KW-0378">Hydrolase</keyword>
<name>A0A9N9FX85_9GLOM</name>
<keyword evidence="8 11" id="KW-1015">Disulfide bond</keyword>
<comment type="similarity">
    <text evidence="2 12">Belongs to the peptidase A1 family.</text>
</comment>
<keyword evidence="5" id="KW-0732">Signal</keyword>
<dbReference type="GO" id="GO:0006508">
    <property type="term" value="P:proteolysis"/>
    <property type="evidence" value="ECO:0007669"/>
    <property type="project" value="UniProtKB-KW"/>
</dbReference>